<organism evidence="14 15">
    <name type="scientific">Candidatus Falkowbacteria bacterium RIFCSPHIGHO2_02_FULL_45_15</name>
    <dbReference type="NCBI Taxonomy" id="1797987"/>
    <lineage>
        <taxon>Bacteria</taxon>
        <taxon>Candidatus Falkowiibacteriota</taxon>
    </lineage>
</organism>
<comment type="caution">
    <text evidence="14">The sequence shown here is derived from an EMBL/GenBank/DDBJ whole genome shotgun (WGS) entry which is preliminary data.</text>
</comment>
<dbReference type="GO" id="GO:0005975">
    <property type="term" value="P:carbohydrate metabolic process"/>
    <property type="evidence" value="ECO:0007669"/>
    <property type="project" value="InterPro"/>
</dbReference>
<dbReference type="GO" id="GO:0051991">
    <property type="term" value="F:UDP-N-acetyl-D-glucosamine:N-acetylmuramoyl-L-alanyl-D-glutamyl-meso-2,6-diaminopimelyl-D-alanyl-D-alanine-diphosphoundecaprenol 4-beta-N-acetylglucosaminlytransferase activity"/>
    <property type="evidence" value="ECO:0007669"/>
    <property type="project" value="RHEA"/>
</dbReference>
<comment type="catalytic activity">
    <reaction evidence="10">
        <text>di-trans,octa-cis-undecaprenyl diphospho-N-acetyl-alpha-D-muramoyl-L-alanyl-D-glutamyl-meso-2,6-diaminopimeloyl-D-alanyl-D-alanine + UDP-N-acetyl-alpha-D-glucosamine = di-trans,octa-cis-undecaprenyl diphospho-[N-acetyl-alpha-D-glucosaminyl-(1-&gt;4)]-N-acetyl-alpha-D-muramoyl-L-alanyl-D-glutamyl-meso-2,6-diaminopimeloyl-D-alanyl-D-alanine + UDP + H(+)</text>
        <dbReference type="Rhea" id="RHEA:31227"/>
        <dbReference type="ChEBI" id="CHEBI:15378"/>
        <dbReference type="ChEBI" id="CHEBI:57705"/>
        <dbReference type="ChEBI" id="CHEBI:58223"/>
        <dbReference type="ChEBI" id="CHEBI:61387"/>
        <dbReference type="ChEBI" id="CHEBI:61388"/>
        <dbReference type="EC" id="2.4.1.227"/>
    </reaction>
</comment>
<dbReference type="InterPro" id="IPR006009">
    <property type="entry name" value="GlcNAc_MurG"/>
</dbReference>
<dbReference type="HAMAP" id="MF_00033">
    <property type="entry name" value="MurG"/>
    <property type="match status" value="1"/>
</dbReference>
<evidence type="ECO:0000313" key="15">
    <source>
        <dbReference type="Proteomes" id="UP000177691"/>
    </source>
</evidence>
<feature type="binding site" evidence="10">
    <location>
        <begin position="12"/>
        <end position="14"/>
    </location>
    <ligand>
        <name>UDP-N-acetyl-alpha-D-glucosamine</name>
        <dbReference type="ChEBI" id="CHEBI:57705"/>
    </ligand>
</feature>
<evidence type="ECO:0000256" key="11">
    <source>
        <dbReference type="SAM" id="Phobius"/>
    </source>
</evidence>
<dbReference type="GO" id="GO:0050511">
    <property type="term" value="F:undecaprenyldiphospho-muramoylpentapeptide beta-N-acetylglucosaminyltransferase activity"/>
    <property type="evidence" value="ECO:0007669"/>
    <property type="project" value="UniProtKB-UniRule"/>
</dbReference>
<evidence type="ECO:0000256" key="5">
    <source>
        <dbReference type="ARBA" id="ARBA00022960"/>
    </source>
</evidence>
<dbReference type="GO" id="GO:0071555">
    <property type="term" value="P:cell wall organization"/>
    <property type="evidence" value="ECO:0007669"/>
    <property type="project" value="UniProtKB-KW"/>
</dbReference>
<keyword evidence="11" id="KW-0812">Transmembrane</keyword>
<dbReference type="Pfam" id="PF03033">
    <property type="entry name" value="Glyco_transf_28"/>
    <property type="match status" value="1"/>
</dbReference>
<feature type="domain" description="Glycosyltransferase family 28 N-terminal" evidence="12">
    <location>
        <begin position="5"/>
        <end position="139"/>
    </location>
</feature>
<evidence type="ECO:0000256" key="7">
    <source>
        <dbReference type="ARBA" id="ARBA00023136"/>
    </source>
</evidence>
<dbReference type="GO" id="GO:0008360">
    <property type="term" value="P:regulation of cell shape"/>
    <property type="evidence" value="ECO:0007669"/>
    <property type="project" value="UniProtKB-KW"/>
</dbReference>
<gene>
    <name evidence="10" type="primary">murG</name>
    <name evidence="14" type="ORF">A3D54_01435</name>
</gene>
<name>A0A1F5RKA3_9BACT</name>
<evidence type="ECO:0000256" key="2">
    <source>
        <dbReference type="ARBA" id="ARBA00022618"/>
    </source>
</evidence>
<reference evidence="14 15" key="1">
    <citation type="journal article" date="2016" name="Nat. Commun.">
        <title>Thousands of microbial genomes shed light on interconnected biogeochemical processes in an aquifer system.</title>
        <authorList>
            <person name="Anantharaman K."/>
            <person name="Brown C.T."/>
            <person name="Hug L.A."/>
            <person name="Sharon I."/>
            <person name="Castelle C.J."/>
            <person name="Probst A.J."/>
            <person name="Thomas B.C."/>
            <person name="Singh A."/>
            <person name="Wilkins M.J."/>
            <person name="Karaoz U."/>
            <person name="Brodie E.L."/>
            <person name="Williams K.H."/>
            <person name="Hubbard S.S."/>
            <person name="Banfield J.F."/>
        </authorList>
    </citation>
    <scope>NUCLEOTIDE SEQUENCE [LARGE SCALE GENOMIC DNA]</scope>
</reference>
<evidence type="ECO:0000259" key="13">
    <source>
        <dbReference type="Pfam" id="PF04101"/>
    </source>
</evidence>
<keyword evidence="11" id="KW-1133">Transmembrane helix</keyword>
<dbReference type="PANTHER" id="PTHR21015">
    <property type="entry name" value="UDP-N-ACETYLGLUCOSAMINE--N-ACETYLMURAMYL-(PENTAPEPTIDE) PYROPHOSPHORYL-UNDECAPRENOL N-ACETYLGLUCOSAMINE TRANSFERASE 1"/>
    <property type="match status" value="1"/>
</dbReference>
<evidence type="ECO:0000259" key="12">
    <source>
        <dbReference type="Pfam" id="PF03033"/>
    </source>
</evidence>
<dbReference type="InterPro" id="IPR007235">
    <property type="entry name" value="Glyco_trans_28_C"/>
</dbReference>
<keyword evidence="5 10" id="KW-0133">Cell shape</keyword>
<comment type="function">
    <text evidence="10">Cell wall formation. Catalyzes the transfer of a GlcNAc subunit on undecaprenyl-pyrophosphoryl-MurNAc-pentapeptide (lipid intermediate I) to form undecaprenyl-pyrophosphoryl-MurNAc-(pentapeptide)GlcNAc (lipid intermediate II).</text>
</comment>
<dbReference type="Pfam" id="PF04101">
    <property type="entry name" value="Glyco_tran_28_C"/>
    <property type="match status" value="1"/>
</dbReference>
<dbReference type="UniPathway" id="UPA00219"/>
<evidence type="ECO:0000256" key="8">
    <source>
        <dbReference type="ARBA" id="ARBA00023306"/>
    </source>
</evidence>
<dbReference type="PANTHER" id="PTHR21015:SF27">
    <property type="entry name" value="UDP-N-ACETYLGLUCOSAMINE--N-ACETYLMURAMYL-(PENTAPEPTIDE) PYROPHOSPHORYL-UNDECAPRENOL N-ACETYLGLUCOSAMINE TRANSFERASE"/>
    <property type="match status" value="1"/>
</dbReference>
<keyword evidence="2 10" id="KW-0132">Cell division</keyword>
<feature type="transmembrane region" description="Helical" evidence="11">
    <location>
        <begin position="71"/>
        <end position="89"/>
    </location>
</feature>
<sequence>MKTKILLTGGGTGGSVTPLLALVDELGKAKFQYLWLGTTSGPEKEMIEKEGIEFKATAAGKFRRYWSWRNLFDPILVVVGFWQSLIIILKFKPDWIISAGSFISVPAFWAGWLLRKKMIVHQQDARAGLANQLMAPLAKFITVTFDKSLRDYGPEARWVGNPIRSKKLEVKSKKYFNLQDSLPVLLVLGGGTGAMFINNLIGESLPQLTKICQIIHLTGKGKQAVLKKNYHHYYPYEFLDIRQMAEAYQAAEAVVSRCGMATLSELSYLAKPSILIPIPHSHQVENARVFEENSAAIVLDQPVLERTFFVKKIKMLLADKKLQAELSKNISAVIKRGAATELAKIILKN</sequence>
<evidence type="ECO:0000256" key="9">
    <source>
        <dbReference type="ARBA" id="ARBA00023316"/>
    </source>
</evidence>
<feature type="transmembrane region" description="Helical" evidence="11">
    <location>
        <begin position="95"/>
        <end position="114"/>
    </location>
</feature>
<comment type="subcellular location">
    <subcellularLocation>
        <location evidence="10">Cell membrane</location>
        <topology evidence="10">Peripheral membrane protein</topology>
        <orientation evidence="10">Cytoplasmic side</orientation>
    </subcellularLocation>
</comment>
<protein>
    <recommendedName>
        <fullName evidence="10">UDP-N-acetylglucosamine--N-acetylmuramyl-(pentapeptide) pyrophosphoryl-undecaprenol N-acetylglucosamine transferase</fullName>
        <ecNumber evidence="10">2.4.1.227</ecNumber>
    </recommendedName>
    <alternativeName>
        <fullName evidence="10">Undecaprenyl-PP-MurNAc-pentapeptide-UDPGlcNAc GlcNAc transferase</fullName>
    </alternativeName>
</protein>
<dbReference type="EMBL" id="MFFU01000058">
    <property type="protein sequence ID" value="OGF14849.1"/>
    <property type="molecule type" value="Genomic_DNA"/>
</dbReference>
<dbReference type="EC" id="2.4.1.227" evidence="10"/>
<keyword evidence="3 10" id="KW-0328">Glycosyltransferase</keyword>
<keyword evidence="6 10" id="KW-0573">Peptidoglycan synthesis</keyword>
<dbReference type="InterPro" id="IPR004276">
    <property type="entry name" value="GlycoTrans_28_N"/>
</dbReference>
<dbReference type="Gene3D" id="3.40.50.2000">
    <property type="entry name" value="Glycogen Phosphorylase B"/>
    <property type="match status" value="2"/>
</dbReference>
<feature type="transmembrane region" description="Helical" evidence="11">
    <location>
        <begin position="181"/>
        <end position="201"/>
    </location>
</feature>
<comment type="caution">
    <text evidence="10">Lacks conserved residue(s) required for the propagation of feature annotation.</text>
</comment>
<dbReference type="CDD" id="cd03785">
    <property type="entry name" value="GT28_MurG"/>
    <property type="match status" value="1"/>
</dbReference>
<dbReference type="GO" id="GO:0051301">
    <property type="term" value="P:cell division"/>
    <property type="evidence" value="ECO:0007669"/>
    <property type="project" value="UniProtKB-KW"/>
</dbReference>
<evidence type="ECO:0000256" key="6">
    <source>
        <dbReference type="ARBA" id="ARBA00022984"/>
    </source>
</evidence>
<dbReference type="SUPFAM" id="SSF53756">
    <property type="entry name" value="UDP-Glycosyltransferase/glycogen phosphorylase"/>
    <property type="match status" value="1"/>
</dbReference>
<evidence type="ECO:0000256" key="10">
    <source>
        <dbReference type="HAMAP-Rule" id="MF_00033"/>
    </source>
</evidence>
<feature type="domain" description="Glycosyl transferase family 28 C-terminal" evidence="13">
    <location>
        <begin position="184"/>
        <end position="332"/>
    </location>
</feature>
<comment type="similarity">
    <text evidence="10">Belongs to the glycosyltransferase 28 family. MurG subfamily.</text>
</comment>
<dbReference type="NCBIfam" id="TIGR01133">
    <property type="entry name" value="murG"/>
    <property type="match status" value="1"/>
</dbReference>
<keyword evidence="8 10" id="KW-0131">Cell cycle</keyword>
<comment type="pathway">
    <text evidence="10">Cell wall biogenesis; peptidoglycan biosynthesis.</text>
</comment>
<dbReference type="GO" id="GO:0009252">
    <property type="term" value="P:peptidoglycan biosynthetic process"/>
    <property type="evidence" value="ECO:0007669"/>
    <property type="project" value="UniProtKB-UniRule"/>
</dbReference>
<keyword evidence="1 10" id="KW-1003">Cell membrane</keyword>
<evidence type="ECO:0000313" key="14">
    <source>
        <dbReference type="EMBL" id="OGF14849.1"/>
    </source>
</evidence>
<dbReference type="GO" id="GO:0005886">
    <property type="term" value="C:plasma membrane"/>
    <property type="evidence" value="ECO:0007669"/>
    <property type="project" value="UniProtKB-SubCell"/>
</dbReference>
<keyword evidence="4 10" id="KW-0808">Transferase</keyword>
<accession>A0A1F5RKA3</accession>
<keyword evidence="9 10" id="KW-0961">Cell wall biogenesis/degradation</keyword>
<proteinExistence type="inferred from homology"/>
<feature type="binding site" evidence="10">
    <location>
        <position position="283"/>
    </location>
    <ligand>
        <name>UDP-N-acetyl-alpha-D-glucosamine</name>
        <dbReference type="ChEBI" id="CHEBI:57705"/>
    </ligand>
</feature>
<keyword evidence="7 10" id="KW-0472">Membrane</keyword>
<evidence type="ECO:0000256" key="4">
    <source>
        <dbReference type="ARBA" id="ARBA00022679"/>
    </source>
</evidence>
<evidence type="ECO:0000256" key="1">
    <source>
        <dbReference type="ARBA" id="ARBA00022475"/>
    </source>
</evidence>
<dbReference type="Proteomes" id="UP000177691">
    <property type="component" value="Unassembled WGS sequence"/>
</dbReference>
<evidence type="ECO:0000256" key="3">
    <source>
        <dbReference type="ARBA" id="ARBA00022676"/>
    </source>
</evidence>
<feature type="binding site" evidence="10">
    <location>
        <position position="241"/>
    </location>
    <ligand>
        <name>UDP-N-acetyl-alpha-D-glucosamine</name>
        <dbReference type="ChEBI" id="CHEBI:57705"/>
    </ligand>
</feature>
<feature type="binding site" evidence="10">
    <location>
        <position position="164"/>
    </location>
    <ligand>
        <name>UDP-N-acetyl-alpha-D-glucosamine</name>
        <dbReference type="ChEBI" id="CHEBI:57705"/>
    </ligand>
</feature>
<dbReference type="AlphaFoldDB" id="A0A1F5RKA3"/>